<keyword evidence="6 10" id="KW-0028">Amino-acid biosynthesis</keyword>
<proteinExistence type="inferred from homology"/>
<evidence type="ECO:0000256" key="1">
    <source>
        <dbReference type="ARBA" id="ARBA00005056"/>
    </source>
</evidence>
<dbReference type="NCBIfam" id="NF004976">
    <property type="entry name" value="PRK06349.1"/>
    <property type="match status" value="1"/>
</dbReference>
<sequence>MNIAILGLGTVGTGVAKIVEGADAMTKAADLHVSHVFVRPEKADASKRLTSDYDAILNDDDVDAVVEVLGGIEPAHSMILDALRHQKHVVTANKAVVARYMEEFVQTAKDNVVQFRFEASVAGGIPWITNLERTLRIDSINSFHGIFNGTSNFILDQMTKTGASFDSILKQAQDLGYAEADPSADIDGYDIENKLCISLDIAYDTLVHPGDNLPKFGIRTIQAQDIDFFKQQGWVVKLIGRSVRHGDHFSYVIEPMLCRAGSIEASISDNFNYASLHGDSIGELGFMGQGAGMLPTAHAVVQDLLDVKCSNEHLDRCFGKTLQLDNRSDEGTYWVRTSAAQFKELAKAWHPVEHDGYFKVEDIDAQSMHDLMKELLLIDANAFMARESGGVD</sequence>
<evidence type="ECO:0000256" key="10">
    <source>
        <dbReference type="RuleBase" id="RU000579"/>
    </source>
</evidence>
<keyword evidence="15" id="KW-1185">Reference proteome</keyword>
<evidence type="ECO:0000256" key="5">
    <source>
        <dbReference type="ARBA" id="ARBA00013376"/>
    </source>
</evidence>
<gene>
    <name evidence="14" type="ORF">R4146_07865</name>
</gene>
<evidence type="ECO:0000256" key="8">
    <source>
        <dbReference type="ARBA" id="ARBA00023002"/>
    </source>
</evidence>
<dbReference type="SUPFAM" id="SSF51735">
    <property type="entry name" value="NAD(P)-binding Rossmann-fold domains"/>
    <property type="match status" value="1"/>
</dbReference>
<name>A0ABU8SMD7_9LACO</name>
<dbReference type="RefSeq" id="WP_339960906.1">
    <property type="nucleotide sequence ID" value="NZ_JAWMWH010000003.1"/>
</dbReference>
<keyword evidence="8 10" id="KW-0560">Oxidoreductase</keyword>
<evidence type="ECO:0000256" key="2">
    <source>
        <dbReference type="ARBA" id="ARBA00005062"/>
    </source>
</evidence>
<comment type="catalytic activity">
    <reaction evidence="10">
        <text>L-homoserine + NADP(+) = L-aspartate 4-semialdehyde + NADPH + H(+)</text>
        <dbReference type="Rhea" id="RHEA:15761"/>
        <dbReference type="ChEBI" id="CHEBI:15378"/>
        <dbReference type="ChEBI" id="CHEBI:57476"/>
        <dbReference type="ChEBI" id="CHEBI:57783"/>
        <dbReference type="ChEBI" id="CHEBI:58349"/>
        <dbReference type="ChEBI" id="CHEBI:537519"/>
        <dbReference type="EC" id="1.1.1.3"/>
    </reaction>
</comment>
<dbReference type="SUPFAM" id="SSF55347">
    <property type="entry name" value="Glyceraldehyde-3-phosphate dehydrogenase-like, C-terminal domain"/>
    <property type="match status" value="1"/>
</dbReference>
<evidence type="ECO:0000313" key="14">
    <source>
        <dbReference type="EMBL" id="MEJ6401058.1"/>
    </source>
</evidence>
<feature type="domain" description="Aspartate/homoserine dehydrogenase NAD-binding" evidence="13">
    <location>
        <begin position="7"/>
        <end position="118"/>
    </location>
</feature>
<evidence type="ECO:0000313" key="15">
    <source>
        <dbReference type="Proteomes" id="UP001370590"/>
    </source>
</evidence>
<dbReference type="InterPro" id="IPR001342">
    <property type="entry name" value="HDH_cat"/>
</dbReference>
<dbReference type="GO" id="GO:0004412">
    <property type="term" value="F:homoserine dehydrogenase activity"/>
    <property type="evidence" value="ECO:0007669"/>
    <property type="project" value="UniProtKB-EC"/>
</dbReference>
<evidence type="ECO:0000256" key="9">
    <source>
        <dbReference type="ARBA" id="ARBA00023167"/>
    </source>
</evidence>
<dbReference type="Gene3D" id="3.30.360.10">
    <property type="entry name" value="Dihydrodipicolinate Reductase, domain 2"/>
    <property type="match status" value="1"/>
</dbReference>
<evidence type="ECO:0000256" key="4">
    <source>
        <dbReference type="ARBA" id="ARBA00013213"/>
    </source>
</evidence>
<dbReference type="EMBL" id="JAWMWH010000003">
    <property type="protein sequence ID" value="MEJ6401058.1"/>
    <property type="molecule type" value="Genomic_DNA"/>
</dbReference>
<protein>
    <recommendedName>
        <fullName evidence="5 10">Homoserine dehydrogenase</fullName>
        <ecNumber evidence="4 10">1.1.1.3</ecNumber>
    </recommendedName>
</protein>
<dbReference type="Pfam" id="PF03447">
    <property type="entry name" value="NAD_binding_3"/>
    <property type="match status" value="1"/>
</dbReference>
<dbReference type="PANTHER" id="PTHR43331:SF1">
    <property type="entry name" value="HOMOSERINE DEHYDROGENASE"/>
    <property type="match status" value="1"/>
</dbReference>
<organism evidence="14 15">
    <name type="scientific">Nicoliella lavandulae</name>
    <dbReference type="NCBI Taxonomy" id="3082954"/>
    <lineage>
        <taxon>Bacteria</taxon>
        <taxon>Bacillati</taxon>
        <taxon>Bacillota</taxon>
        <taxon>Bacilli</taxon>
        <taxon>Lactobacillales</taxon>
        <taxon>Lactobacillaceae</taxon>
        <taxon>Nicoliella</taxon>
    </lineage>
</organism>
<evidence type="ECO:0000259" key="12">
    <source>
        <dbReference type="Pfam" id="PF00742"/>
    </source>
</evidence>
<reference evidence="14 15" key="1">
    <citation type="submission" date="2023-10" db="EMBL/GenBank/DDBJ databases">
        <title>Nicoliella lavandulae sp. nov. isolated from Lavandula angustifolia flowers.</title>
        <authorList>
            <person name="Alcantara C."/>
            <person name="Zuniga M."/>
            <person name="Landete J.M."/>
            <person name="Monedero V."/>
        </authorList>
    </citation>
    <scope>NUCLEOTIDE SEQUENCE [LARGE SCALE GENOMIC DNA]</scope>
    <source>
        <strain evidence="14 15">Es01</strain>
    </source>
</reference>
<dbReference type="Gene3D" id="3.40.50.720">
    <property type="entry name" value="NAD(P)-binding Rossmann-like Domain"/>
    <property type="match status" value="1"/>
</dbReference>
<evidence type="ECO:0000256" key="11">
    <source>
        <dbReference type="RuleBase" id="RU004171"/>
    </source>
</evidence>
<keyword evidence="7 10" id="KW-0791">Threonine biosynthesis</keyword>
<evidence type="ECO:0000256" key="3">
    <source>
        <dbReference type="ARBA" id="ARBA00006753"/>
    </source>
</evidence>
<dbReference type="InterPro" id="IPR019811">
    <property type="entry name" value="HDH_CS"/>
</dbReference>
<evidence type="ECO:0000259" key="13">
    <source>
        <dbReference type="Pfam" id="PF03447"/>
    </source>
</evidence>
<keyword evidence="10" id="KW-0521">NADP</keyword>
<evidence type="ECO:0000256" key="6">
    <source>
        <dbReference type="ARBA" id="ARBA00022605"/>
    </source>
</evidence>
<dbReference type="PROSITE" id="PS01042">
    <property type="entry name" value="HOMOSER_DHGENASE"/>
    <property type="match status" value="1"/>
</dbReference>
<comment type="pathway">
    <text evidence="1 10">Amino-acid biosynthesis; L-threonine biosynthesis; L-threonine from L-aspartate: step 3/5.</text>
</comment>
<comment type="pathway">
    <text evidence="2 10">Amino-acid biosynthesis; L-methionine biosynthesis via de novo pathway; L-homoserine from L-aspartate: step 3/3.</text>
</comment>
<dbReference type="EC" id="1.1.1.3" evidence="4 10"/>
<dbReference type="InterPro" id="IPR036291">
    <property type="entry name" value="NAD(P)-bd_dom_sf"/>
</dbReference>
<dbReference type="InterPro" id="IPR005106">
    <property type="entry name" value="Asp/hSer_DH_NAD-bd"/>
</dbReference>
<dbReference type="Proteomes" id="UP001370590">
    <property type="component" value="Unassembled WGS sequence"/>
</dbReference>
<accession>A0ABU8SMD7</accession>
<dbReference type="PANTHER" id="PTHR43331">
    <property type="entry name" value="HOMOSERINE DEHYDROGENASE"/>
    <property type="match status" value="1"/>
</dbReference>
<dbReference type="Pfam" id="PF00742">
    <property type="entry name" value="Homoserine_dh"/>
    <property type="match status" value="1"/>
</dbReference>
<keyword evidence="9 10" id="KW-0486">Methionine biosynthesis</keyword>
<evidence type="ECO:0000256" key="7">
    <source>
        <dbReference type="ARBA" id="ARBA00022697"/>
    </source>
</evidence>
<comment type="similarity">
    <text evidence="3 11">Belongs to the homoserine dehydrogenase family.</text>
</comment>
<comment type="caution">
    <text evidence="14">The sequence shown here is derived from an EMBL/GenBank/DDBJ whole genome shotgun (WGS) entry which is preliminary data.</text>
</comment>
<feature type="domain" description="Homoserine dehydrogenase catalytic" evidence="12">
    <location>
        <begin position="126"/>
        <end position="305"/>
    </location>
</feature>